<accession>A0A0M7HSD6</accession>
<evidence type="ECO:0000313" key="2">
    <source>
        <dbReference type="Proteomes" id="UP000255106"/>
    </source>
</evidence>
<dbReference type="RefSeq" id="WP_044160343.1">
    <property type="nucleotide sequence ID" value="NZ_CP017413.1"/>
</dbReference>
<evidence type="ECO:0000313" key="1">
    <source>
        <dbReference type="EMBL" id="STQ07420.1"/>
    </source>
</evidence>
<dbReference type="AlphaFoldDB" id="A0A0M7HSD6"/>
<sequence>MYEYSDVYDECENGGPDGGPIILSRNQVIGILKQHGHLTPQQWMHFFREAGLTLVNAYPATAVFQWLNY</sequence>
<reference evidence="1 2" key="1">
    <citation type="submission" date="2018-06" db="EMBL/GenBank/DDBJ databases">
        <authorList>
            <consortium name="Pathogen Informatics"/>
            <person name="Doyle S."/>
        </authorList>
    </citation>
    <scope>NUCLEOTIDE SEQUENCE [LARGE SCALE GENOMIC DNA]</scope>
    <source>
        <strain evidence="1 2">NCTC10005</strain>
    </source>
</reference>
<dbReference type="EMBL" id="UGJB01000002">
    <property type="protein sequence ID" value="STQ07420.1"/>
    <property type="molecule type" value="Genomic_DNA"/>
</dbReference>
<gene>
    <name evidence="1" type="ORF">NCTC10005_00047</name>
</gene>
<proteinExistence type="predicted"/>
<name>A0A0M7HSD6_ENTCL</name>
<dbReference type="Proteomes" id="UP000255106">
    <property type="component" value="Unassembled WGS sequence"/>
</dbReference>
<protein>
    <submittedName>
        <fullName evidence="1">Uncharacterized protein</fullName>
    </submittedName>
</protein>
<organism evidence="1 2">
    <name type="scientific">Enterobacter cloacae</name>
    <dbReference type="NCBI Taxonomy" id="550"/>
    <lineage>
        <taxon>Bacteria</taxon>
        <taxon>Pseudomonadati</taxon>
        <taxon>Pseudomonadota</taxon>
        <taxon>Gammaproteobacteria</taxon>
        <taxon>Enterobacterales</taxon>
        <taxon>Enterobacteriaceae</taxon>
        <taxon>Enterobacter</taxon>
        <taxon>Enterobacter cloacae complex</taxon>
    </lineage>
</organism>